<sequence>MFSYLNPWQPQLVFPPNHQPYVPAPPPVSQVVWILDCKSCGTFLTNRGMKAVLLLRPNVALYSSDALPVNCSSAQKPEPPRPATACPARPLQRTCECLTQTLCCHGCGTAIGYMIVIPCSRCTSSISTTNRATNGHRFVFHSSEIKASERHYISDEPGVICTEATATSSRAPVLAAYSASALHNGFHNRFHNHRSPVFYSHHSQLPLAAASHPEFLPTPPLDLEDDSPPSSNAPSPTAPSFPFPNDSSHLTMDSPSLYYPVSHSDHFHADYPHSIHHTHTSRNRATSAASSESSHSSPPPLIPHVPAFGLPAEHLEAPVIPPLQAGEVLFWHHLVRHGEIPGVMEDARARRPVTVGKTRVHFDR</sequence>
<reference evidence="3" key="1">
    <citation type="submission" date="2023-03" db="EMBL/GenBank/DDBJ databases">
        <title>Massive genome expansion in bonnet fungi (Mycena s.s.) driven by repeated elements and novel gene families across ecological guilds.</title>
        <authorList>
            <consortium name="Lawrence Berkeley National Laboratory"/>
            <person name="Harder C.B."/>
            <person name="Miyauchi S."/>
            <person name="Viragh M."/>
            <person name="Kuo A."/>
            <person name="Thoen E."/>
            <person name="Andreopoulos B."/>
            <person name="Lu D."/>
            <person name="Skrede I."/>
            <person name="Drula E."/>
            <person name="Henrissat B."/>
            <person name="Morin E."/>
            <person name="Kohler A."/>
            <person name="Barry K."/>
            <person name="LaButti K."/>
            <person name="Morin E."/>
            <person name="Salamov A."/>
            <person name="Lipzen A."/>
            <person name="Mereny Z."/>
            <person name="Hegedus B."/>
            <person name="Baldrian P."/>
            <person name="Stursova M."/>
            <person name="Weitz H."/>
            <person name="Taylor A."/>
            <person name="Grigoriev I.V."/>
            <person name="Nagy L.G."/>
            <person name="Martin F."/>
            <person name="Kauserud H."/>
        </authorList>
    </citation>
    <scope>NUCLEOTIDE SEQUENCE</scope>
    <source>
        <strain evidence="3">CBHHK002</strain>
    </source>
</reference>
<dbReference type="AlphaFoldDB" id="A0AAD7EQU0"/>
<evidence type="ECO:0008006" key="5">
    <source>
        <dbReference type="Google" id="ProtNLM"/>
    </source>
</evidence>
<dbReference type="InterPro" id="IPR026768">
    <property type="entry name" value="YPEH2ZP"/>
</dbReference>
<feature type="compositionally biased region" description="Low complexity" evidence="2">
    <location>
        <begin position="283"/>
        <end position="296"/>
    </location>
</feature>
<dbReference type="PANTHER" id="PTHR31841:SF1">
    <property type="entry name" value="PROTEIN FAM72A-RELATED"/>
    <property type="match status" value="1"/>
</dbReference>
<dbReference type="EMBL" id="JARIHO010000020">
    <property type="protein sequence ID" value="KAJ7346736.1"/>
    <property type="molecule type" value="Genomic_DNA"/>
</dbReference>
<dbReference type="GO" id="GO:0005829">
    <property type="term" value="C:cytosol"/>
    <property type="evidence" value="ECO:0007669"/>
    <property type="project" value="TreeGrafter"/>
</dbReference>
<keyword evidence="4" id="KW-1185">Reference proteome</keyword>
<dbReference type="PANTHER" id="PTHR31841">
    <property type="entry name" value="PROTEIN FAM72A-RELATED"/>
    <property type="match status" value="1"/>
</dbReference>
<gene>
    <name evidence="3" type="ORF">DFH08DRAFT_1006848</name>
</gene>
<evidence type="ECO:0000256" key="1">
    <source>
        <dbReference type="ARBA" id="ARBA00006888"/>
    </source>
</evidence>
<accession>A0AAD7EQU0</accession>
<evidence type="ECO:0000313" key="3">
    <source>
        <dbReference type="EMBL" id="KAJ7346736.1"/>
    </source>
</evidence>
<dbReference type="Pfam" id="PF14976">
    <property type="entry name" value="YPEH2ZP"/>
    <property type="match status" value="1"/>
</dbReference>
<feature type="region of interest" description="Disordered" evidence="2">
    <location>
        <begin position="270"/>
        <end position="305"/>
    </location>
</feature>
<dbReference type="Proteomes" id="UP001218218">
    <property type="component" value="Unassembled WGS sequence"/>
</dbReference>
<comment type="caution">
    <text evidence="3">The sequence shown here is derived from an EMBL/GenBank/DDBJ whole genome shotgun (WGS) entry which is preliminary data.</text>
</comment>
<comment type="similarity">
    <text evidence="1">Belongs to the FAM72 family.</text>
</comment>
<feature type="region of interest" description="Disordered" evidence="2">
    <location>
        <begin position="212"/>
        <end position="246"/>
    </location>
</feature>
<organism evidence="3 4">
    <name type="scientific">Mycena albidolilacea</name>
    <dbReference type="NCBI Taxonomy" id="1033008"/>
    <lineage>
        <taxon>Eukaryota</taxon>
        <taxon>Fungi</taxon>
        <taxon>Dikarya</taxon>
        <taxon>Basidiomycota</taxon>
        <taxon>Agaricomycotina</taxon>
        <taxon>Agaricomycetes</taxon>
        <taxon>Agaricomycetidae</taxon>
        <taxon>Agaricales</taxon>
        <taxon>Marasmiineae</taxon>
        <taxon>Mycenaceae</taxon>
        <taxon>Mycena</taxon>
    </lineage>
</organism>
<proteinExistence type="inferred from homology"/>
<evidence type="ECO:0000256" key="2">
    <source>
        <dbReference type="SAM" id="MobiDB-lite"/>
    </source>
</evidence>
<protein>
    <recommendedName>
        <fullName evidence="5">Protein FAM72A</fullName>
    </recommendedName>
</protein>
<evidence type="ECO:0000313" key="4">
    <source>
        <dbReference type="Proteomes" id="UP001218218"/>
    </source>
</evidence>
<name>A0AAD7EQU0_9AGAR</name>